<dbReference type="InterPro" id="IPR036921">
    <property type="entry name" value="PurM-like_N_sf"/>
</dbReference>
<dbReference type="HAMAP" id="MF_00741">
    <property type="entry name" value="AIRS"/>
    <property type="match status" value="1"/>
</dbReference>
<dbReference type="Pfam" id="PF02769">
    <property type="entry name" value="AIRS_C"/>
    <property type="match status" value="1"/>
</dbReference>
<name>A0A5A7N5L6_9PROT</name>
<dbReference type="UniPathway" id="UPA00074">
    <property type="reaction ID" value="UER00129"/>
</dbReference>
<sequence length="392" mass="41030">MLSIALSPHVAQPLDGKQKGLKPVSDPLPPSYDYATAGVDIAAGNALVSAIKPAAASTRRIGADAGLGGFGALFDLKAAGYHDPILISGTDGVGTKLRIALDTGLHQNVGIDLVAMCANDILVQGAEPLFFLDYFATGRLDPKIATEVIEGIARGCIEAGCALIGGETAEMPGMYAHGDYDLAGFVVGAVERDQIINGATIKPGDAIIGLASSGVHSNGFSLVRKLVADFDLAYDQPAPFDGQTTLGEALLTPTRLYIKSCLPLLRSGQIKGMAHITGGGLLENVPRCLPEDLCATIDVDRWALPPVFRWLQEAGRITPYELGRTFNCGLGMVLFVDPDRAEQVIAALDAAGESAMPIGMVEEKPGKALCRLRGKPGAWGAQQGFDHITDEA</sequence>
<keyword evidence="5 13" id="KW-0436">Ligase</keyword>
<dbReference type="EC" id="6.3.3.1" evidence="3 13"/>
<keyword evidence="7 13" id="KW-0658">Purine biosynthesis</keyword>
<dbReference type="GO" id="GO:0006189">
    <property type="term" value="P:'de novo' IMP biosynthetic process"/>
    <property type="evidence" value="ECO:0007669"/>
    <property type="project" value="UniProtKB-UniRule"/>
</dbReference>
<dbReference type="Pfam" id="PF00586">
    <property type="entry name" value="AIRS"/>
    <property type="match status" value="1"/>
</dbReference>
<evidence type="ECO:0000256" key="6">
    <source>
        <dbReference type="ARBA" id="ARBA00022741"/>
    </source>
</evidence>
<evidence type="ECO:0000256" key="10">
    <source>
        <dbReference type="ARBA" id="ARBA00032931"/>
    </source>
</evidence>
<reference evidence="16 17" key="1">
    <citation type="submission" date="2019-09" db="EMBL/GenBank/DDBJ databases">
        <title>NBRP : Genome information of microbial organism related human and environment.</title>
        <authorList>
            <person name="Hattori M."/>
            <person name="Oshima K."/>
            <person name="Inaba H."/>
            <person name="Suda W."/>
            <person name="Sakamoto M."/>
            <person name="Iino T."/>
            <person name="Kitahara M."/>
            <person name="Oshida Y."/>
            <person name="Iida T."/>
            <person name="Kudo T."/>
            <person name="Itoh T."/>
            <person name="Ohkuma M."/>
        </authorList>
    </citation>
    <scope>NUCLEOTIDE SEQUENCE [LARGE SCALE GENOMIC DNA]</scope>
    <source>
        <strain evidence="16 17">Q-1</strain>
    </source>
</reference>
<dbReference type="EMBL" id="BKCN01000002">
    <property type="protein sequence ID" value="GER03014.1"/>
    <property type="molecule type" value="Genomic_DNA"/>
</dbReference>
<dbReference type="GO" id="GO:0005524">
    <property type="term" value="F:ATP binding"/>
    <property type="evidence" value="ECO:0007669"/>
    <property type="project" value="UniProtKB-KW"/>
</dbReference>
<comment type="caution">
    <text evidence="16">The sequence shown here is derived from an EMBL/GenBank/DDBJ whole genome shotgun (WGS) entry which is preliminary data.</text>
</comment>
<dbReference type="InterPro" id="IPR010918">
    <property type="entry name" value="PurM-like_C_dom"/>
</dbReference>
<dbReference type="PANTHER" id="PTHR10520">
    <property type="entry name" value="TRIFUNCTIONAL PURINE BIOSYNTHETIC PROTEIN ADENOSINE-3-RELATED"/>
    <property type="match status" value="1"/>
</dbReference>
<dbReference type="FunFam" id="3.30.1330.10:FF:000001">
    <property type="entry name" value="Phosphoribosylformylglycinamidine cyclo-ligase"/>
    <property type="match status" value="1"/>
</dbReference>
<evidence type="ECO:0000256" key="3">
    <source>
        <dbReference type="ARBA" id="ARBA00013047"/>
    </source>
</evidence>
<dbReference type="FunFam" id="3.90.650.10:FF:000007">
    <property type="entry name" value="Trifunctional purine biosynthetic protein adenosine-3"/>
    <property type="match status" value="1"/>
</dbReference>
<evidence type="ECO:0000256" key="5">
    <source>
        <dbReference type="ARBA" id="ARBA00022598"/>
    </source>
</evidence>
<evidence type="ECO:0000313" key="16">
    <source>
        <dbReference type="EMBL" id="GER03014.1"/>
    </source>
</evidence>
<evidence type="ECO:0000256" key="9">
    <source>
        <dbReference type="ARBA" id="ARBA00031908"/>
    </source>
</evidence>
<evidence type="ECO:0000259" key="14">
    <source>
        <dbReference type="Pfam" id="PF00586"/>
    </source>
</evidence>
<dbReference type="NCBIfam" id="TIGR00878">
    <property type="entry name" value="purM"/>
    <property type="match status" value="1"/>
</dbReference>
<dbReference type="GO" id="GO:0046084">
    <property type="term" value="P:adenine biosynthetic process"/>
    <property type="evidence" value="ECO:0007669"/>
    <property type="project" value="TreeGrafter"/>
</dbReference>
<dbReference type="Gene3D" id="3.90.650.10">
    <property type="entry name" value="PurM-like C-terminal domain"/>
    <property type="match status" value="1"/>
</dbReference>
<dbReference type="PANTHER" id="PTHR10520:SF12">
    <property type="entry name" value="TRIFUNCTIONAL PURINE BIOSYNTHETIC PROTEIN ADENOSINE-3"/>
    <property type="match status" value="1"/>
</dbReference>
<comment type="subcellular location">
    <subcellularLocation>
        <location evidence="13">Cytoplasm</location>
    </subcellularLocation>
</comment>
<gene>
    <name evidence="13 16" type="primary">purM</name>
    <name evidence="16" type="ORF">JCM17846_06960</name>
</gene>
<dbReference type="GO" id="GO:0004641">
    <property type="term" value="F:phosphoribosylformylglycinamidine cyclo-ligase activity"/>
    <property type="evidence" value="ECO:0007669"/>
    <property type="project" value="UniProtKB-UniRule"/>
</dbReference>
<feature type="domain" description="PurM-like C-terminal" evidence="15">
    <location>
        <begin position="202"/>
        <end position="367"/>
    </location>
</feature>
<keyword evidence="8 13" id="KW-0067">ATP-binding</keyword>
<dbReference type="InterPro" id="IPR004733">
    <property type="entry name" value="PurM_cligase"/>
</dbReference>
<evidence type="ECO:0000256" key="8">
    <source>
        <dbReference type="ARBA" id="ARBA00022840"/>
    </source>
</evidence>
<evidence type="ECO:0000256" key="4">
    <source>
        <dbReference type="ARBA" id="ARBA00020367"/>
    </source>
</evidence>
<dbReference type="SUPFAM" id="SSF55326">
    <property type="entry name" value="PurM N-terminal domain-like"/>
    <property type="match status" value="1"/>
</dbReference>
<keyword evidence="17" id="KW-1185">Reference proteome</keyword>
<evidence type="ECO:0000256" key="7">
    <source>
        <dbReference type="ARBA" id="ARBA00022755"/>
    </source>
</evidence>
<dbReference type="Proteomes" id="UP000324996">
    <property type="component" value="Unassembled WGS sequence"/>
</dbReference>
<dbReference type="Gene3D" id="3.30.1330.10">
    <property type="entry name" value="PurM-like, N-terminal domain"/>
    <property type="match status" value="1"/>
</dbReference>
<comment type="similarity">
    <text evidence="2 13">Belongs to the AIR synthase family.</text>
</comment>
<organism evidence="16 17">
    <name type="scientific">Iodidimonas nitroreducens</name>
    <dbReference type="NCBI Taxonomy" id="1236968"/>
    <lineage>
        <taxon>Bacteria</taxon>
        <taxon>Pseudomonadati</taxon>
        <taxon>Pseudomonadota</taxon>
        <taxon>Alphaproteobacteria</taxon>
        <taxon>Iodidimonadales</taxon>
        <taxon>Iodidimonadaceae</taxon>
        <taxon>Iodidimonas</taxon>
    </lineage>
</organism>
<dbReference type="InterPro" id="IPR016188">
    <property type="entry name" value="PurM-like_N"/>
</dbReference>
<proteinExistence type="inferred from homology"/>
<feature type="domain" description="PurM-like N-terminal" evidence="14">
    <location>
        <begin position="86"/>
        <end position="190"/>
    </location>
</feature>
<evidence type="ECO:0000259" key="15">
    <source>
        <dbReference type="Pfam" id="PF02769"/>
    </source>
</evidence>
<evidence type="ECO:0000256" key="1">
    <source>
        <dbReference type="ARBA" id="ARBA00004686"/>
    </source>
</evidence>
<keyword evidence="13" id="KW-0963">Cytoplasm</keyword>
<evidence type="ECO:0000256" key="13">
    <source>
        <dbReference type="HAMAP-Rule" id="MF_00741"/>
    </source>
</evidence>
<protein>
    <recommendedName>
        <fullName evidence="4 13">Phosphoribosylformylglycinamidine cyclo-ligase</fullName>
        <ecNumber evidence="3 13">6.3.3.1</ecNumber>
    </recommendedName>
    <alternativeName>
        <fullName evidence="10 13">AIR synthase</fullName>
    </alternativeName>
    <alternativeName>
        <fullName evidence="11 13">AIRS</fullName>
    </alternativeName>
    <alternativeName>
        <fullName evidence="9 13">Phosphoribosyl-aminoimidazole synthetase</fullName>
    </alternativeName>
</protein>
<dbReference type="SUPFAM" id="SSF56042">
    <property type="entry name" value="PurM C-terminal domain-like"/>
    <property type="match status" value="1"/>
</dbReference>
<dbReference type="GO" id="GO:0005829">
    <property type="term" value="C:cytosol"/>
    <property type="evidence" value="ECO:0007669"/>
    <property type="project" value="TreeGrafter"/>
</dbReference>
<dbReference type="CDD" id="cd02196">
    <property type="entry name" value="PurM"/>
    <property type="match status" value="1"/>
</dbReference>
<dbReference type="InterPro" id="IPR036676">
    <property type="entry name" value="PurM-like_C_sf"/>
</dbReference>
<comment type="catalytic activity">
    <reaction evidence="12 13">
        <text>2-formamido-N(1)-(5-O-phospho-beta-D-ribosyl)acetamidine + ATP = 5-amino-1-(5-phospho-beta-D-ribosyl)imidazole + ADP + phosphate + H(+)</text>
        <dbReference type="Rhea" id="RHEA:23032"/>
        <dbReference type="ChEBI" id="CHEBI:15378"/>
        <dbReference type="ChEBI" id="CHEBI:30616"/>
        <dbReference type="ChEBI" id="CHEBI:43474"/>
        <dbReference type="ChEBI" id="CHEBI:137981"/>
        <dbReference type="ChEBI" id="CHEBI:147287"/>
        <dbReference type="ChEBI" id="CHEBI:456216"/>
        <dbReference type="EC" id="6.3.3.1"/>
    </reaction>
</comment>
<evidence type="ECO:0000256" key="12">
    <source>
        <dbReference type="ARBA" id="ARBA00049057"/>
    </source>
</evidence>
<accession>A0A5A7N5L6</accession>
<comment type="pathway">
    <text evidence="1 13">Purine metabolism; IMP biosynthesis via de novo pathway; 5-amino-1-(5-phospho-D-ribosyl)imidazole from N(2)-formyl-N(1)-(5-phospho-D-ribosyl)glycinamide: step 2/2.</text>
</comment>
<keyword evidence="6 13" id="KW-0547">Nucleotide-binding</keyword>
<evidence type="ECO:0000256" key="11">
    <source>
        <dbReference type="ARBA" id="ARBA00033093"/>
    </source>
</evidence>
<dbReference type="AlphaFoldDB" id="A0A5A7N5L6"/>
<evidence type="ECO:0000313" key="17">
    <source>
        <dbReference type="Proteomes" id="UP000324996"/>
    </source>
</evidence>
<dbReference type="GO" id="GO:0004637">
    <property type="term" value="F:phosphoribosylamine-glycine ligase activity"/>
    <property type="evidence" value="ECO:0007669"/>
    <property type="project" value="TreeGrafter"/>
</dbReference>
<evidence type="ECO:0000256" key="2">
    <source>
        <dbReference type="ARBA" id="ARBA00010280"/>
    </source>
</evidence>